<reference evidence="4" key="1">
    <citation type="submission" date="2017-04" db="EMBL/GenBank/DDBJ databases">
        <title>Function of individual gut microbiota members based on whole genome sequencing of pure cultures obtained from chicken caecum.</title>
        <authorList>
            <person name="Medvecky M."/>
            <person name="Cejkova D."/>
            <person name="Polansky O."/>
            <person name="Karasova D."/>
            <person name="Kubasova T."/>
            <person name="Cizek A."/>
            <person name="Rychlik I."/>
        </authorList>
    </citation>
    <scope>NUCLEOTIDE SEQUENCE [LARGE SCALE GENOMIC DNA]</scope>
    <source>
        <strain evidence="4">An90</strain>
    </source>
</reference>
<name>A0A1Y3QWJ8_9BACT</name>
<reference evidence="5 6" key="3">
    <citation type="journal article" date="2019" name="Nat. Med.">
        <title>A library of human gut bacterial isolates paired with longitudinal multiomics data enables mechanistic microbiome research.</title>
        <authorList>
            <person name="Poyet M."/>
            <person name="Groussin M."/>
            <person name="Gibbons S.M."/>
            <person name="Avila-Pacheco J."/>
            <person name="Jiang X."/>
            <person name="Kearney S.M."/>
            <person name="Perrotta A.R."/>
            <person name="Berdy B."/>
            <person name="Zhao S."/>
            <person name="Lieberman T.D."/>
            <person name="Swanson P.K."/>
            <person name="Smith M."/>
            <person name="Roesemann S."/>
            <person name="Alexander J.E."/>
            <person name="Rich S.A."/>
            <person name="Livny J."/>
            <person name="Vlamakis H."/>
            <person name="Clish C."/>
            <person name="Bullock K."/>
            <person name="Deik A."/>
            <person name="Scott J."/>
            <person name="Pierce K.A."/>
            <person name="Xavier R.J."/>
            <person name="Alm E.J."/>
        </authorList>
    </citation>
    <scope>NUCLEOTIDE SEQUENCE [LARGE SCALE GENOMIC DNA]</scope>
    <source>
        <strain evidence="2 6">BIOML-A204</strain>
        <strain evidence="1 5">BIOML-A266</strain>
    </source>
</reference>
<dbReference type="EMBL" id="NFHB01000003">
    <property type="protein sequence ID" value="OUN04044.1"/>
    <property type="molecule type" value="Genomic_DNA"/>
</dbReference>
<evidence type="ECO:0000313" key="6">
    <source>
        <dbReference type="Proteomes" id="UP000323119"/>
    </source>
</evidence>
<dbReference type="OrthoDB" id="1002571at2"/>
<protein>
    <submittedName>
        <fullName evidence="3">RteC protein</fullName>
    </submittedName>
</protein>
<organism evidence="3 4">
    <name type="scientific">Alistipes onderdonkii</name>
    <dbReference type="NCBI Taxonomy" id="328813"/>
    <lineage>
        <taxon>Bacteria</taxon>
        <taxon>Pseudomonadati</taxon>
        <taxon>Bacteroidota</taxon>
        <taxon>Bacteroidia</taxon>
        <taxon>Bacteroidales</taxon>
        <taxon>Rikenellaceae</taxon>
        <taxon>Alistipes</taxon>
    </lineage>
</organism>
<dbReference type="Pfam" id="PF09357">
    <property type="entry name" value="RteC"/>
    <property type="match status" value="1"/>
</dbReference>
<evidence type="ECO:0000313" key="4">
    <source>
        <dbReference type="Proteomes" id="UP000195772"/>
    </source>
</evidence>
<accession>A0A1Y3QWJ8</accession>
<dbReference type="Proteomes" id="UP000195772">
    <property type="component" value="Unassembled WGS sequence"/>
</dbReference>
<dbReference type="EMBL" id="VVUY01000020">
    <property type="protein sequence ID" value="KAA2557343.1"/>
    <property type="molecule type" value="Genomic_DNA"/>
</dbReference>
<dbReference type="Proteomes" id="UP000322940">
    <property type="component" value="Unassembled WGS sequence"/>
</dbReference>
<dbReference type="EMBL" id="VVXH01000035">
    <property type="protein sequence ID" value="KAA2374191.1"/>
    <property type="molecule type" value="Genomic_DNA"/>
</dbReference>
<dbReference type="GeneID" id="59808730"/>
<dbReference type="RefSeq" id="WP_015547175.1">
    <property type="nucleotide sequence ID" value="NZ_BAAFKZ010000016.1"/>
</dbReference>
<reference evidence="3" key="2">
    <citation type="journal article" date="2018" name="BMC Genomics">
        <title>Whole genome sequencing and function prediction of 133 gut anaerobes isolated from chicken caecum in pure cultures.</title>
        <authorList>
            <person name="Medvecky M."/>
            <person name="Cejkova D."/>
            <person name="Polansky O."/>
            <person name="Karasova D."/>
            <person name="Kubasova T."/>
            <person name="Cizek A."/>
            <person name="Rychlik I."/>
        </authorList>
    </citation>
    <scope>NUCLEOTIDE SEQUENCE</scope>
    <source>
        <strain evidence="3">An90</strain>
    </source>
</reference>
<proteinExistence type="predicted"/>
<evidence type="ECO:0000313" key="1">
    <source>
        <dbReference type="EMBL" id="KAA2374191.1"/>
    </source>
</evidence>
<evidence type="ECO:0000313" key="5">
    <source>
        <dbReference type="Proteomes" id="UP000322940"/>
    </source>
</evidence>
<evidence type="ECO:0000313" key="2">
    <source>
        <dbReference type="EMBL" id="KAA2557343.1"/>
    </source>
</evidence>
<evidence type="ECO:0000313" key="3">
    <source>
        <dbReference type="EMBL" id="OUN04044.1"/>
    </source>
</evidence>
<dbReference type="AlphaFoldDB" id="A0A1Y3QWJ8"/>
<dbReference type="InterPro" id="IPR018534">
    <property type="entry name" value="Tet_reg_excision_RteC"/>
</dbReference>
<gene>
    <name evidence="3" type="ORF">B5G41_06175</name>
    <name evidence="2" type="ORF">F2S36_14410</name>
    <name evidence="1" type="ORF">F2Y10_16330</name>
</gene>
<sequence length="202" mass="23098">MENLDKSQFIVLLETSLNRRLLSPEQKTLDAAYEDYIDLLHGLTVQSCKSSLDLLHELARLQSCLMRLQERIVEKESPQVLLLKSALLLTNFEIRLVFTRVRYPSIAAPVSVEVPKSPLFLSEQFTPTDIMELATALQLSGAIRRIDGTRIDLATLVDVLSGTFNVRINNPEQCRHTLINRKLRLTHFLDILRNNLIAYSQR</sequence>
<comment type="caution">
    <text evidence="3">The sequence shown here is derived from an EMBL/GenBank/DDBJ whole genome shotgun (WGS) entry which is preliminary data.</text>
</comment>
<dbReference type="Proteomes" id="UP000323119">
    <property type="component" value="Unassembled WGS sequence"/>
</dbReference>